<reference evidence="1 2" key="1">
    <citation type="journal article" date="2020" name="Cell">
        <title>Large-Scale Comparative Analyses of Tick Genomes Elucidate Their Genetic Diversity and Vector Capacities.</title>
        <authorList>
            <consortium name="Tick Genome and Microbiome Consortium (TIGMIC)"/>
            <person name="Jia N."/>
            <person name="Wang J."/>
            <person name="Shi W."/>
            <person name="Du L."/>
            <person name="Sun Y."/>
            <person name="Zhan W."/>
            <person name="Jiang J.F."/>
            <person name="Wang Q."/>
            <person name="Zhang B."/>
            <person name="Ji P."/>
            <person name="Bell-Sakyi L."/>
            <person name="Cui X.M."/>
            <person name="Yuan T.T."/>
            <person name="Jiang B.G."/>
            <person name="Yang W.F."/>
            <person name="Lam T.T."/>
            <person name="Chang Q.C."/>
            <person name="Ding S.J."/>
            <person name="Wang X.J."/>
            <person name="Zhu J.G."/>
            <person name="Ruan X.D."/>
            <person name="Zhao L."/>
            <person name="Wei J.T."/>
            <person name="Ye R.Z."/>
            <person name="Que T.C."/>
            <person name="Du C.H."/>
            <person name="Zhou Y.H."/>
            <person name="Cheng J.X."/>
            <person name="Dai P.F."/>
            <person name="Guo W.B."/>
            <person name="Han X.H."/>
            <person name="Huang E.J."/>
            <person name="Li L.F."/>
            <person name="Wei W."/>
            <person name="Gao Y.C."/>
            <person name="Liu J.Z."/>
            <person name="Shao H.Z."/>
            <person name="Wang X."/>
            <person name="Wang C.C."/>
            <person name="Yang T.C."/>
            <person name="Huo Q.B."/>
            <person name="Li W."/>
            <person name="Chen H.Y."/>
            <person name="Chen S.E."/>
            <person name="Zhou L.G."/>
            <person name="Ni X.B."/>
            <person name="Tian J.H."/>
            <person name="Sheng Y."/>
            <person name="Liu T."/>
            <person name="Pan Y.S."/>
            <person name="Xia L.Y."/>
            <person name="Li J."/>
            <person name="Zhao F."/>
            <person name="Cao W.C."/>
        </authorList>
    </citation>
    <scope>NUCLEOTIDE SEQUENCE [LARGE SCALE GENOMIC DNA]</scope>
    <source>
        <strain evidence="1">Iper-2018</strain>
    </source>
</reference>
<keyword evidence="2" id="KW-1185">Reference proteome</keyword>
<dbReference type="EMBL" id="JABSTQ010009879">
    <property type="protein sequence ID" value="KAG0425184.1"/>
    <property type="molecule type" value="Genomic_DNA"/>
</dbReference>
<comment type="caution">
    <text evidence="1">The sequence shown here is derived from an EMBL/GenBank/DDBJ whole genome shotgun (WGS) entry which is preliminary data.</text>
</comment>
<evidence type="ECO:0000313" key="2">
    <source>
        <dbReference type="Proteomes" id="UP000805193"/>
    </source>
</evidence>
<sequence length="143" mass="16136">MGIIRDVDASISEKVLLRNLSANTTKITQVCTRCSGSHVSERCEAERATCVNCKGAHEATSKTCVIWQQERAVNKYKTINKVEFRTARAAVRSRGQHNIEQDNQNSVSQNETRSSHPAQRVLHQTLNQPLGNKVHRENRARSR</sequence>
<accession>A0AC60PVC5</accession>
<protein>
    <submittedName>
        <fullName evidence="1">Uncharacterized protein</fullName>
    </submittedName>
</protein>
<organism evidence="1 2">
    <name type="scientific">Ixodes persulcatus</name>
    <name type="common">Taiga tick</name>
    <dbReference type="NCBI Taxonomy" id="34615"/>
    <lineage>
        <taxon>Eukaryota</taxon>
        <taxon>Metazoa</taxon>
        <taxon>Ecdysozoa</taxon>
        <taxon>Arthropoda</taxon>
        <taxon>Chelicerata</taxon>
        <taxon>Arachnida</taxon>
        <taxon>Acari</taxon>
        <taxon>Parasitiformes</taxon>
        <taxon>Ixodida</taxon>
        <taxon>Ixodoidea</taxon>
        <taxon>Ixodidae</taxon>
        <taxon>Ixodinae</taxon>
        <taxon>Ixodes</taxon>
    </lineage>
</organism>
<dbReference type="Proteomes" id="UP000805193">
    <property type="component" value="Unassembled WGS sequence"/>
</dbReference>
<gene>
    <name evidence="1" type="ORF">HPB47_027628</name>
</gene>
<proteinExistence type="predicted"/>
<name>A0AC60PVC5_IXOPE</name>
<evidence type="ECO:0000313" key="1">
    <source>
        <dbReference type="EMBL" id="KAG0425184.1"/>
    </source>
</evidence>